<evidence type="ECO:0000313" key="2">
    <source>
        <dbReference type="Proteomes" id="UP001269061"/>
    </source>
</evidence>
<proteinExistence type="predicted"/>
<name>A0ABU3FIX8_9ENTE</name>
<dbReference type="Proteomes" id="UP001269061">
    <property type="component" value="Unassembled WGS sequence"/>
</dbReference>
<evidence type="ECO:0000313" key="1">
    <source>
        <dbReference type="EMBL" id="MDT2770973.1"/>
    </source>
</evidence>
<reference evidence="1 2" key="1">
    <citation type="submission" date="2023-03" db="EMBL/GenBank/DDBJ databases">
        <authorList>
            <person name="Shen W."/>
            <person name="Cai J."/>
        </authorList>
    </citation>
    <scope>NUCLEOTIDE SEQUENCE [LARGE SCALE GENOMIC DNA]</scope>
    <source>
        <strain evidence="1 2">Y59</strain>
    </source>
</reference>
<sequence length="60" mass="7200">MIQVKTYTQEEFKKMEALKREFEETGEGELFTKNTVKRRLRVGEEKATQLFNDLTNQEEE</sequence>
<protein>
    <recommendedName>
        <fullName evidence="3">50S ribosomal protein L29</fullName>
    </recommendedName>
</protein>
<organism evidence="1 2">
    <name type="scientific">Enterococcus pseudoavium</name>
    <dbReference type="NCBI Taxonomy" id="44007"/>
    <lineage>
        <taxon>Bacteria</taxon>
        <taxon>Bacillati</taxon>
        <taxon>Bacillota</taxon>
        <taxon>Bacilli</taxon>
        <taxon>Lactobacillales</taxon>
        <taxon>Enterococcaceae</taxon>
        <taxon>Enterococcus</taxon>
    </lineage>
</organism>
<dbReference type="RefSeq" id="WP_311815803.1">
    <property type="nucleotide sequence ID" value="NZ_JARQAZ010000007.1"/>
</dbReference>
<dbReference type="EMBL" id="JARQAZ010000007">
    <property type="protein sequence ID" value="MDT2770973.1"/>
    <property type="molecule type" value="Genomic_DNA"/>
</dbReference>
<accession>A0ABU3FIX8</accession>
<keyword evidence="2" id="KW-1185">Reference proteome</keyword>
<comment type="caution">
    <text evidence="1">The sequence shown here is derived from an EMBL/GenBank/DDBJ whole genome shotgun (WGS) entry which is preliminary data.</text>
</comment>
<gene>
    <name evidence="1" type="ORF">P7H46_08995</name>
</gene>
<evidence type="ECO:0008006" key="3">
    <source>
        <dbReference type="Google" id="ProtNLM"/>
    </source>
</evidence>